<keyword evidence="1" id="KW-1133">Transmembrane helix</keyword>
<dbReference type="RefSeq" id="WP_185682181.1">
    <property type="nucleotide sequence ID" value="NZ_JACLAV010000014.1"/>
</dbReference>
<organism evidence="3 4">
    <name type="scientific">Novosphingobium aerophilum</name>
    <dbReference type="NCBI Taxonomy" id="2839843"/>
    <lineage>
        <taxon>Bacteria</taxon>
        <taxon>Pseudomonadati</taxon>
        <taxon>Pseudomonadota</taxon>
        <taxon>Alphaproteobacteria</taxon>
        <taxon>Sphingomonadales</taxon>
        <taxon>Sphingomonadaceae</taxon>
        <taxon>Novosphingobium</taxon>
    </lineage>
</organism>
<dbReference type="Proteomes" id="UP000520156">
    <property type="component" value="Unassembled WGS sequence"/>
</dbReference>
<evidence type="ECO:0000313" key="3">
    <source>
        <dbReference type="EMBL" id="MBC2650727.1"/>
    </source>
</evidence>
<reference evidence="3 4" key="1">
    <citation type="submission" date="2020-08" db="EMBL/GenBank/DDBJ databases">
        <title>The genome sequence of Novosphingobium flavum 4Y4.</title>
        <authorList>
            <person name="Liu Y."/>
        </authorList>
    </citation>
    <scope>NUCLEOTIDE SEQUENCE [LARGE SCALE GENOMIC DNA]</scope>
    <source>
        <strain evidence="3 4">4Y4</strain>
    </source>
</reference>
<protein>
    <submittedName>
        <fullName evidence="3">Aa3-type cytochrome c oxidase subunit IV</fullName>
    </submittedName>
</protein>
<keyword evidence="4" id="KW-1185">Reference proteome</keyword>
<dbReference type="InterPro" id="IPR012422">
    <property type="entry name" value="Cyt_c_oxidase_su4_bac-aa3"/>
</dbReference>
<accession>A0A7X1F5E3</accession>
<gene>
    <name evidence="3" type="ORF">H7F49_03340</name>
</gene>
<dbReference type="Gene3D" id="1.20.5.160">
    <property type="entry name" value="Bacterial aa3 type cytochrome c oxidase subunit IV"/>
    <property type="match status" value="1"/>
</dbReference>
<dbReference type="SUPFAM" id="SSF81469">
    <property type="entry name" value="Bacterial aa3 type cytochrome c oxidase subunit IV"/>
    <property type="match status" value="1"/>
</dbReference>
<dbReference type="AlphaFoldDB" id="A0A7X1F5E3"/>
<dbReference type="InterPro" id="IPR036596">
    <property type="entry name" value="Cyt-C_aa3_sf"/>
</dbReference>
<keyword evidence="1" id="KW-0812">Transmembrane</keyword>
<proteinExistence type="predicted"/>
<evidence type="ECO:0000259" key="2">
    <source>
        <dbReference type="Pfam" id="PF07835"/>
    </source>
</evidence>
<comment type="caution">
    <text evidence="3">The sequence shown here is derived from an EMBL/GenBank/DDBJ whole genome shotgun (WGS) entry which is preliminary data.</text>
</comment>
<keyword evidence="1" id="KW-0472">Membrane</keyword>
<sequence>MASSNNIKAARETYEGFINAVKWTTPLLMLLTAFVVYLLV</sequence>
<feature type="domain" description="Cytochrome c oxidase subunit IV bacterial aa3 type" evidence="2">
    <location>
        <begin position="2"/>
        <end position="34"/>
    </location>
</feature>
<dbReference type="Pfam" id="PF07835">
    <property type="entry name" value="COX4_pro_2"/>
    <property type="match status" value="1"/>
</dbReference>
<feature type="transmembrane region" description="Helical" evidence="1">
    <location>
        <begin position="20"/>
        <end position="39"/>
    </location>
</feature>
<evidence type="ECO:0000313" key="4">
    <source>
        <dbReference type="Proteomes" id="UP000520156"/>
    </source>
</evidence>
<dbReference type="EMBL" id="JACLAU010000002">
    <property type="protein sequence ID" value="MBC2650727.1"/>
    <property type="molecule type" value="Genomic_DNA"/>
</dbReference>
<evidence type="ECO:0000256" key="1">
    <source>
        <dbReference type="SAM" id="Phobius"/>
    </source>
</evidence>
<name>A0A7X1F5E3_9SPHN</name>